<dbReference type="Proteomes" id="UP000243077">
    <property type="component" value="Chromosome"/>
</dbReference>
<sequence length="214" mass="23518">MNTKKSEDNIIAGYGPVRVAPVQLRSTKRVSNILDAAAAYVSQNGYETLTTAAIAETSGASIGTIYRYFPDRLAMLQTLAGRNQQRALDALRDAIRAAKPSTLTEGLDVVFDCMEGLFRQEPGYRSIRAGDPIDIRPVSEARMGNQELSQLMIEEFSTTMGMSFDSKGRLALETGFEALDALLVRAFLRVERGDKAILAEARRIFHLIVADAVR</sequence>
<dbReference type="InterPro" id="IPR041674">
    <property type="entry name" value="TetR_C_22"/>
</dbReference>
<dbReference type="PRINTS" id="PR00455">
    <property type="entry name" value="HTHTETR"/>
</dbReference>
<proteinExistence type="predicted"/>
<dbReference type="AlphaFoldDB" id="A0A2L2BQ08"/>
<accession>A0A2L2BQ08</accession>
<feature type="domain" description="HTH tetR-type" evidence="3">
    <location>
        <begin position="27"/>
        <end position="87"/>
    </location>
</feature>
<dbReference type="Gene3D" id="1.10.357.10">
    <property type="entry name" value="Tetracycline Repressor, domain 2"/>
    <property type="match status" value="1"/>
</dbReference>
<dbReference type="InterPro" id="IPR050109">
    <property type="entry name" value="HTH-type_TetR-like_transc_reg"/>
</dbReference>
<evidence type="ECO:0000259" key="3">
    <source>
        <dbReference type="PROSITE" id="PS50977"/>
    </source>
</evidence>
<dbReference type="SUPFAM" id="SSF46689">
    <property type="entry name" value="Homeodomain-like"/>
    <property type="match status" value="1"/>
</dbReference>
<dbReference type="Pfam" id="PF17928">
    <property type="entry name" value="TetR_C_22"/>
    <property type="match status" value="1"/>
</dbReference>
<dbReference type="PANTHER" id="PTHR30055:SF226">
    <property type="entry name" value="HTH-TYPE TRANSCRIPTIONAL REGULATOR PKSA"/>
    <property type="match status" value="1"/>
</dbReference>
<organism evidence="4 5">
    <name type="scientific">Pontimonas salivibrio</name>
    <dbReference type="NCBI Taxonomy" id="1159327"/>
    <lineage>
        <taxon>Bacteria</taxon>
        <taxon>Bacillati</taxon>
        <taxon>Actinomycetota</taxon>
        <taxon>Actinomycetes</taxon>
        <taxon>Micrococcales</taxon>
        <taxon>Microbacteriaceae</taxon>
        <taxon>Pontimonas</taxon>
    </lineage>
</organism>
<reference evidence="4 5" key="1">
    <citation type="submission" date="2018-02" db="EMBL/GenBank/DDBJ databases">
        <title>Complete genome of the streamlined marine actinobacterium Pontimonas salivibrio CL-TW6 adapted to coastal planktonic lifestype.</title>
        <authorList>
            <person name="Cho B.C."/>
            <person name="Hardies S.C."/>
            <person name="Jang G.I."/>
            <person name="Hwang C.Y."/>
        </authorList>
    </citation>
    <scope>NUCLEOTIDE SEQUENCE [LARGE SCALE GENOMIC DNA]</scope>
    <source>
        <strain evidence="4 5">CL-TW6</strain>
    </source>
</reference>
<dbReference type="Pfam" id="PF00440">
    <property type="entry name" value="TetR_N"/>
    <property type="match status" value="1"/>
</dbReference>
<evidence type="ECO:0000313" key="5">
    <source>
        <dbReference type="Proteomes" id="UP000243077"/>
    </source>
</evidence>
<dbReference type="EMBL" id="CP026923">
    <property type="protein sequence ID" value="AVG23760.1"/>
    <property type="molecule type" value="Genomic_DNA"/>
</dbReference>
<feature type="DNA-binding region" description="H-T-H motif" evidence="2">
    <location>
        <begin position="50"/>
        <end position="69"/>
    </location>
</feature>
<gene>
    <name evidence="4" type="ORF">C3B54_11781</name>
</gene>
<dbReference type="PANTHER" id="PTHR30055">
    <property type="entry name" value="HTH-TYPE TRANSCRIPTIONAL REGULATOR RUTR"/>
    <property type="match status" value="1"/>
</dbReference>
<dbReference type="RefSeq" id="WP_158665519.1">
    <property type="nucleotide sequence ID" value="NZ_CP026923.1"/>
</dbReference>
<dbReference type="KEGG" id="psai:C3B54_11781"/>
<keyword evidence="1 2" id="KW-0238">DNA-binding</keyword>
<protein>
    <submittedName>
        <fullName evidence="4">TetR-like transcription factor</fullName>
    </submittedName>
</protein>
<dbReference type="OrthoDB" id="9816320at2"/>
<name>A0A2L2BQ08_9MICO</name>
<evidence type="ECO:0000256" key="1">
    <source>
        <dbReference type="ARBA" id="ARBA00023125"/>
    </source>
</evidence>
<dbReference type="GO" id="GO:0000976">
    <property type="term" value="F:transcription cis-regulatory region binding"/>
    <property type="evidence" value="ECO:0007669"/>
    <property type="project" value="TreeGrafter"/>
</dbReference>
<dbReference type="InterPro" id="IPR009057">
    <property type="entry name" value="Homeodomain-like_sf"/>
</dbReference>
<dbReference type="GO" id="GO:0003700">
    <property type="term" value="F:DNA-binding transcription factor activity"/>
    <property type="evidence" value="ECO:0007669"/>
    <property type="project" value="TreeGrafter"/>
</dbReference>
<dbReference type="InterPro" id="IPR001647">
    <property type="entry name" value="HTH_TetR"/>
</dbReference>
<evidence type="ECO:0000256" key="2">
    <source>
        <dbReference type="PROSITE-ProRule" id="PRU00335"/>
    </source>
</evidence>
<dbReference type="PROSITE" id="PS50977">
    <property type="entry name" value="HTH_TETR_2"/>
    <property type="match status" value="1"/>
</dbReference>
<keyword evidence="5" id="KW-1185">Reference proteome</keyword>
<evidence type="ECO:0000313" key="4">
    <source>
        <dbReference type="EMBL" id="AVG23760.1"/>
    </source>
</evidence>